<sequence length="243" mass="26843">MPGSVPAEISIDDVNDEARTDIVGSTFAIEYSDAAGNFSRRRITVKDLHREGAILYLTCLCHERKAIRSFRYDRIESVIDLDGVIHDPGDFFARELQATEFMDFSSAPIQARVKAASPAVEKPGMAHRKAARDGLRVLIALARADGLLHGDELEIVLDYVAEKADRAGLVMGEADRSAVAAYLRRQHPSADVLERCLGKLEDENASDQRLFLRSAIALMDADGLQHPAEFDLIMDIQRRLAPA</sequence>
<evidence type="ECO:0000259" key="1">
    <source>
        <dbReference type="Pfam" id="PF13280"/>
    </source>
</evidence>
<comment type="caution">
    <text evidence="2">The sequence shown here is derived from an EMBL/GenBank/DDBJ whole genome shotgun (WGS) entry which is preliminary data.</text>
</comment>
<keyword evidence="3" id="KW-1185">Reference proteome</keyword>
<dbReference type="EMBL" id="AVFL01000036">
    <property type="protein sequence ID" value="EWY36749.1"/>
    <property type="molecule type" value="Genomic_DNA"/>
</dbReference>
<organism evidence="2 3">
    <name type="scientific">Skermanella stibiiresistens SB22</name>
    <dbReference type="NCBI Taxonomy" id="1385369"/>
    <lineage>
        <taxon>Bacteria</taxon>
        <taxon>Pseudomonadati</taxon>
        <taxon>Pseudomonadota</taxon>
        <taxon>Alphaproteobacteria</taxon>
        <taxon>Rhodospirillales</taxon>
        <taxon>Azospirillaceae</taxon>
        <taxon>Skermanella</taxon>
    </lineage>
</organism>
<accession>W9GSM1</accession>
<gene>
    <name evidence="2" type="ORF">N825_25280</name>
</gene>
<dbReference type="InterPro" id="IPR026881">
    <property type="entry name" value="WYL_dom"/>
</dbReference>
<dbReference type="SUPFAM" id="SSF158682">
    <property type="entry name" value="TerB-like"/>
    <property type="match status" value="1"/>
</dbReference>
<reference evidence="2 3" key="1">
    <citation type="submission" date="2013-08" db="EMBL/GenBank/DDBJ databases">
        <title>The genome sequence of Skermanella stibiiresistens.</title>
        <authorList>
            <person name="Zhu W."/>
            <person name="Wang G."/>
        </authorList>
    </citation>
    <scope>NUCLEOTIDE SEQUENCE [LARGE SCALE GENOMIC DNA]</scope>
    <source>
        <strain evidence="2 3">SB22</strain>
    </source>
</reference>
<dbReference type="STRING" id="1385369.N825_25280"/>
<dbReference type="CDD" id="cd07177">
    <property type="entry name" value="terB_like"/>
    <property type="match status" value="1"/>
</dbReference>
<feature type="domain" description="WYL" evidence="1">
    <location>
        <begin position="27"/>
        <end position="78"/>
    </location>
</feature>
<dbReference type="Gene3D" id="1.10.3680.10">
    <property type="entry name" value="TerB-like"/>
    <property type="match status" value="1"/>
</dbReference>
<evidence type="ECO:0000313" key="3">
    <source>
        <dbReference type="Proteomes" id="UP000019486"/>
    </source>
</evidence>
<evidence type="ECO:0000313" key="2">
    <source>
        <dbReference type="EMBL" id="EWY36749.1"/>
    </source>
</evidence>
<proteinExistence type="predicted"/>
<dbReference type="AlphaFoldDB" id="W9GSM1"/>
<protein>
    <recommendedName>
        <fullName evidence="1">WYL domain-containing protein</fullName>
    </recommendedName>
</protein>
<dbReference type="Pfam" id="PF13280">
    <property type="entry name" value="WYL"/>
    <property type="match status" value="1"/>
</dbReference>
<dbReference type="InterPro" id="IPR029024">
    <property type="entry name" value="TerB-like"/>
</dbReference>
<dbReference type="Proteomes" id="UP000019486">
    <property type="component" value="Unassembled WGS sequence"/>
</dbReference>
<name>W9GSM1_9PROT</name>